<dbReference type="InterPro" id="IPR027266">
    <property type="entry name" value="TrmE/GcvT-like"/>
</dbReference>
<dbReference type="PROSITE" id="PS51709">
    <property type="entry name" value="G_TRME"/>
    <property type="match status" value="1"/>
</dbReference>
<dbReference type="Gene3D" id="1.20.120.430">
    <property type="entry name" value="tRNA modification GTPase MnmE domain 2"/>
    <property type="match status" value="1"/>
</dbReference>
<dbReference type="Proteomes" id="UP000695562">
    <property type="component" value="Unassembled WGS sequence"/>
</dbReference>
<dbReference type="InterPro" id="IPR027417">
    <property type="entry name" value="P-loop_NTPase"/>
</dbReference>
<dbReference type="InterPro" id="IPR027368">
    <property type="entry name" value="MnmE_dom2"/>
</dbReference>
<keyword evidence="3 6" id="KW-0819">tRNA processing</keyword>
<evidence type="ECO:0000256" key="2">
    <source>
        <dbReference type="ARBA" id="ARBA00011043"/>
    </source>
</evidence>
<accession>A0A8J4UXS3</accession>
<dbReference type="Pfam" id="PF01926">
    <property type="entry name" value="MMR_HSR1"/>
    <property type="match status" value="1"/>
</dbReference>
<comment type="similarity">
    <text evidence="2 6">Belongs to the TRAFAC class TrmE-Era-EngA-EngB-Septin-like GTPase superfamily. TrmE GTPase family.</text>
</comment>
<dbReference type="SUPFAM" id="SSF52540">
    <property type="entry name" value="P-loop containing nucleoside triphosphate hydrolases"/>
    <property type="match status" value="1"/>
</dbReference>
<dbReference type="Pfam" id="PF10396">
    <property type="entry name" value="TrmE_N"/>
    <property type="match status" value="1"/>
</dbReference>
<dbReference type="GO" id="GO:0002098">
    <property type="term" value="P:tRNA wobble uridine modification"/>
    <property type="evidence" value="ECO:0007669"/>
    <property type="project" value="TreeGrafter"/>
</dbReference>
<name>A0A8J4UXS3_9MYCE</name>
<evidence type="ECO:0000256" key="4">
    <source>
        <dbReference type="ARBA" id="ARBA00022741"/>
    </source>
</evidence>
<evidence type="ECO:0000313" key="8">
    <source>
        <dbReference type="EMBL" id="KAF2071370.1"/>
    </source>
</evidence>
<dbReference type="Gene3D" id="3.30.1360.120">
    <property type="entry name" value="Probable tRNA modification gtpase trme, domain 1"/>
    <property type="match status" value="1"/>
</dbReference>
<dbReference type="NCBIfam" id="TIGR00231">
    <property type="entry name" value="small_GTP"/>
    <property type="match status" value="1"/>
</dbReference>
<dbReference type="GO" id="GO:0003924">
    <property type="term" value="F:GTPase activity"/>
    <property type="evidence" value="ECO:0007669"/>
    <property type="project" value="InterPro"/>
</dbReference>
<dbReference type="Gene3D" id="3.40.50.300">
    <property type="entry name" value="P-loop containing nucleotide triphosphate hydrolases"/>
    <property type="match status" value="1"/>
</dbReference>
<keyword evidence="4 6" id="KW-0547">Nucleotide-binding</keyword>
<organism evidence="8 9">
    <name type="scientific">Polysphondylium violaceum</name>
    <dbReference type="NCBI Taxonomy" id="133409"/>
    <lineage>
        <taxon>Eukaryota</taxon>
        <taxon>Amoebozoa</taxon>
        <taxon>Evosea</taxon>
        <taxon>Eumycetozoa</taxon>
        <taxon>Dictyostelia</taxon>
        <taxon>Dictyosteliales</taxon>
        <taxon>Dictyosteliaceae</taxon>
        <taxon>Polysphondylium</taxon>
    </lineage>
</organism>
<evidence type="ECO:0000256" key="5">
    <source>
        <dbReference type="ARBA" id="ARBA00023134"/>
    </source>
</evidence>
<dbReference type="PANTHER" id="PTHR42714:SF2">
    <property type="entry name" value="TRNA MODIFICATION GTPASE GTPBP3, MITOCHONDRIAL"/>
    <property type="match status" value="1"/>
</dbReference>
<dbReference type="OrthoDB" id="188276at2759"/>
<dbReference type="CDD" id="cd14858">
    <property type="entry name" value="TrmE_N"/>
    <property type="match status" value="1"/>
</dbReference>
<dbReference type="InterPro" id="IPR004520">
    <property type="entry name" value="GTPase_MnmE"/>
</dbReference>
<reference evidence="8" key="1">
    <citation type="submission" date="2020-01" db="EMBL/GenBank/DDBJ databases">
        <title>Development of genomics and gene disruption for Polysphondylium violaceum indicates a role for the polyketide synthase stlB in stalk morphogenesis.</title>
        <authorList>
            <person name="Narita B."/>
            <person name="Kawabe Y."/>
            <person name="Kin K."/>
            <person name="Saito T."/>
            <person name="Gibbs R."/>
            <person name="Kuspa A."/>
            <person name="Muzny D."/>
            <person name="Queller D."/>
            <person name="Richards S."/>
            <person name="Strassman J."/>
            <person name="Sucgang R."/>
            <person name="Worley K."/>
            <person name="Schaap P."/>
        </authorList>
    </citation>
    <scope>NUCLEOTIDE SEQUENCE</scope>
    <source>
        <strain evidence="8">QSvi11</strain>
    </source>
</reference>
<dbReference type="InterPro" id="IPR031168">
    <property type="entry name" value="G_TrmE"/>
</dbReference>
<comment type="caution">
    <text evidence="8">The sequence shown here is derived from an EMBL/GenBank/DDBJ whole genome shotgun (WGS) entry which is preliminary data.</text>
</comment>
<protein>
    <recommendedName>
        <fullName evidence="7">TrmE-type G domain-containing protein</fullName>
    </recommendedName>
</protein>
<dbReference type="NCBIfam" id="TIGR00450">
    <property type="entry name" value="mnmE_trmE_thdF"/>
    <property type="match status" value="1"/>
</dbReference>
<dbReference type="EMBL" id="AJWJ01000382">
    <property type="protein sequence ID" value="KAF2071370.1"/>
    <property type="molecule type" value="Genomic_DNA"/>
</dbReference>
<dbReference type="GO" id="GO:0005525">
    <property type="term" value="F:GTP binding"/>
    <property type="evidence" value="ECO:0007669"/>
    <property type="project" value="UniProtKB-KW"/>
</dbReference>
<dbReference type="PANTHER" id="PTHR42714">
    <property type="entry name" value="TRNA MODIFICATION GTPASE GTPBP3"/>
    <property type="match status" value="1"/>
</dbReference>
<dbReference type="InterPro" id="IPR006073">
    <property type="entry name" value="GTP-bd"/>
</dbReference>
<dbReference type="FunFam" id="3.30.1360.120:FF:000007">
    <property type="entry name" value="tRNA modification GTPase GTPBP3, mitochondrial"/>
    <property type="match status" value="1"/>
</dbReference>
<feature type="domain" description="TrmE-type G" evidence="7">
    <location>
        <begin position="249"/>
        <end position="420"/>
    </location>
</feature>
<dbReference type="InterPro" id="IPR005225">
    <property type="entry name" value="Small_GTP-bd"/>
</dbReference>
<dbReference type="AlphaFoldDB" id="A0A8J4UXS3"/>
<dbReference type="NCBIfam" id="NF003661">
    <property type="entry name" value="PRK05291.1-3"/>
    <property type="match status" value="1"/>
</dbReference>
<evidence type="ECO:0000256" key="3">
    <source>
        <dbReference type="ARBA" id="ARBA00022694"/>
    </source>
</evidence>
<dbReference type="GO" id="GO:0030488">
    <property type="term" value="P:tRNA methylation"/>
    <property type="evidence" value="ECO:0007669"/>
    <property type="project" value="TreeGrafter"/>
</dbReference>
<dbReference type="HAMAP" id="MF_00379">
    <property type="entry name" value="GTPase_MnmE"/>
    <property type="match status" value="1"/>
</dbReference>
<evidence type="ECO:0000256" key="6">
    <source>
        <dbReference type="RuleBase" id="RU003313"/>
    </source>
</evidence>
<dbReference type="InterPro" id="IPR025867">
    <property type="entry name" value="MnmE_helical"/>
</dbReference>
<sequence>MLNRSNKLIQFKRFYSTTTATINNNDPPKLIKKDTIYSLSSGVGKSGVAVIRVSGPQSKNVLQSLINKEKEPKDRLATLGTFYHPTTKEPLDKGIYIWFSNPNSFTGEDVVEFHIHGGRAVIHDTLEAISTIPGTRSSQPGEFTKRSFDNGKLDLTQVEGLSDLLDAQTQHQRKIALDQMQGSIGKFYHTLRNDLIRASAYMEAFIDFGDDAELEPEIVEQSKQKILAIKEKIIQHLNDGRRGERLRDGAQIAIVGPPNAGKSSLLNLLAKRKASIVSPIPGTTRDIVEVVLDIGGYPVVVGDTAGIRHSTLDLIEKEGIEMAKERFKQSDIKLFLYDCSIHGDDADSMDLLLNIIDKNTILVFNKVDLVDKKLNWDSKRKEILDTIYQRKGFHSNYIEISCLENIGIQNLLLHLENNLKQLFEIDDKEAPLLTRVRYKEHLNDCVESLNRYIYYCDSDIVLASEELRSAIKSIGEITFSVNIDDLLDVIFKDFCIGK</sequence>
<evidence type="ECO:0000259" key="7">
    <source>
        <dbReference type="PROSITE" id="PS51709"/>
    </source>
</evidence>
<dbReference type="InterPro" id="IPR018948">
    <property type="entry name" value="GTP-bd_TrmE_N"/>
</dbReference>
<evidence type="ECO:0000313" key="9">
    <source>
        <dbReference type="Proteomes" id="UP000695562"/>
    </source>
</evidence>
<proteinExistence type="inferred from homology"/>
<keyword evidence="9" id="KW-1185">Reference proteome</keyword>
<dbReference type="Pfam" id="PF12631">
    <property type="entry name" value="MnmE_helical"/>
    <property type="match status" value="1"/>
</dbReference>
<keyword evidence="5 6" id="KW-0342">GTP-binding</keyword>
<dbReference type="GO" id="GO:0005739">
    <property type="term" value="C:mitochondrion"/>
    <property type="evidence" value="ECO:0007669"/>
    <property type="project" value="UniProtKB-SubCell"/>
</dbReference>
<dbReference type="CDD" id="cd04164">
    <property type="entry name" value="trmE"/>
    <property type="match status" value="1"/>
</dbReference>
<evidence type="ECO:0000256" key="1">
    <source>
        <dbReference type="ARBA" id="ARBA00004173"/>
    </source>
</evidence>
<comment type="subcellular location">
    <subcellularLocation>
        <location evidence="1">Mitochondrion</location>
    </subcellularLocation>
</comment>
<gene>
    <name evidence="8" type="ORF">CYY_007310</name>
</gene>